<dbReference type="Gene3D" id="2.130.10.10">
    <property type="entry name" value="YVTN repeat-like/Quinoprotein amine dehydrogenase"/>
    <property type="match status" value="1"/>
</dbReference>
<organism evidence="6 7">
    <name type="scientific">Thioflexithrix psekupsensis</name>
    <dbReference type="NCBI Taxonomy" id="1570016"/>
    <lineage>
        <taxon>Bacteria</taxon>
        <taxon>Pseudomonadati</taxon>
        <taxon>Pseudomonadota</taxon>
        <taxon>Gammaproteobacteria</taxon>
        <taxon>Thiotrichales</taxon>
        <taxon>Thioflexithrix</taxon>
    </lineage>
</organism>
<dbReference type="InterPro" id="IPR002372">
    <property type="entry name" value="PQQ_rpt_dom"/>
</dbReference>
<keyword evidence="4" id="KW-0449">Lipoprotein</keyword>
<evidence type="ECO:0000313" key="7">
    <source>
        <dbReference type="Proteomes" id="UP000194798"/>
    </source>
</evidence>
<evidence type="ECO:0000313" key="6">
    <source>
        <dbReference type="EMBL" id="OUD14070.1"/>
    </source>
</evidence>
<dbReference type="PANTHER" id="PTHR34512">
    <property type="entry name" value="CELL SURFACE PROTEIN"/>
    <property type="match status" value="1"/>
</dbReference>
<dbReference type="GO" id="GO:0043165">
    <property type="term" value="P:Gram-negative-bacterium-type cell outer membrane assembly"/>
    <property type="evidence" value="ECO:0007669"/>
    <property type="project" value="UniProtKB-UniRule"/>
</dbReference>
<dbReference type="Proteomes" id="UP000194798">
    <property type="component" value="Unassembled WGS sequence"/>
</dbReference>
<dbReference type="AlphaFoldDB" id="A0A251X805"/>
<keyword evidence="4" id="KW-0564">Palmitate</keyword>
<protein>
    <recommendedName>
        <fullName evidence="4">Outer membrane protein assembly factor BamB</fullName>
    </recommendedName>
</protein>
<comment type="subunit">
    <text evidence="4">Part of the Bam complex.</text>
</comment>
<keyword evidence="2 4" id="KW-0472">Membrane</keyword>
<dbReference type="InterPro" id="IPR015943">
    <property type="entry name" value="WD40/YVTN_repeat-like_dom_sf"/>
</dbReference>
<comment type="caution">
    <text evidence="6">The sequence shown here is derived from an EMBL/GenBank/DDBJ whole genome shotgun (WGS) entry which is preliminary data.</text>
</comment>
<dbReference type="NCBIfam" id="TIGR03300">
    <property type="entry name" value="assembly_YfgL"/>
    <property type="match status" value="1"/>
</dbReference>
<dbReference type="InterPro" id="IPR017687">
    <property type="entry name" value="BamB"/>
</dbReference>
<dbReference type="EMBL" id="MSLT01000012">
    <property type="protein sequence ID" value="OUD14070.1"/>
    <property type="molecule type" value="Genomic_DNA"/>
</dbReference>
<evidence type="ECO:0000259" key="5">
    <source>
        <dbReference type="Pfam" id="PF13360"/>
    </source>
</evidence>
<gene>
    <name evidence="4" type="primary">bamB</name>
    <name evidence="6" type="ORF">TPSD3_06950</name>
</gene>
<dbReference type="PANTHER" id="PTHR34512:SF30">
    <property type="entry name" value="OUTER MEMBRANE PROTEIN ASSEMBLY FACTOR BAMB"/>
    <property type="match status" value="1"/>
</dbReference>
<comment type="function">
    <text evidence="4">Part of the outer membrane protein assembly complex, which is involved in assembly and insertion of beta-barrel proteins into the outer membrane.</text>
</comment>
<feature type="domain" description="Pyrrolo-quinoline quinone repeat" evidence="5">
    <location>
        <begin position="79"/>
        <end position="310"/>
    </location>
</feature>
<dbReference type="GO" id="GO:0009279">
    <property type="term" value="C:cell outer membrane"/>
    <property type="evidence" value="ECO:0007669"/>
    <property type="project" value="UniProtKB-SubCell"/>
</dbReference>
<dbReference type="OrthoDB" id="5173551at2"/>
<evidence type="ECO:0000256" key="3">
    <source>
        <dbReference type="ARBA" id="ARBA00023237"/>
    </source>
</evidence>
<comment type="similarity">
    <text evidence="4">Belongs to the BamB family.</text>
</comment>
<dbReference type="HAMAP" id="MF_00923">
    <property type="entry name" value="OM_assembly_BamB"/>
    <property type="match status" value="1"/>
</dbReference>
<dbReference type="PROSITE" id="PS51257">
    <property type="entry name" value="PROKAR_LIPOPROTEIN"/>
    <property type="match status" value="1"/>
</dbReference>
<dbReference type="SUPFAM" id="SSF50998">
    <property type="entry name" value="Quinoprotein alcohol dehydrogenase-like"/>
    <property type="match status" value="1"/>
</dbReference>
<dbReference type="InterPro" id="IPR011047">
    <property type="entry name" value="Quinoprotein_ADH-like_sf"/>
</dbReference>
<dbReference type="GO" id="GO:0051205">
    <property type="term" value="P:protein insertion into membrane"/>
    <property type="evidence" value="ECO:0007669"/>
    <property type="project" value="UniProtKB-UniRule"/>
</dbReference>
<accession>A0A251X805</accession>
<sequence>MLRVLIGIGLLSVLSGCGLFTQKDVTREPAPLVDFTPSVAVSGLVQWTVKASSGLKAEQFLPLKPAIFDRKIFVSDPRNGVTVFNADTGKVVWKNALKNIPVSSGPGVNQELVIVGSNKGDLIALNSTTGAEVWRTELSSEILTPPQLAQGVVVARTLDGKLWGIDSRSGQRTWVYERTVPVLTLRGASTPVLVSGAVIAGFDNGKLAAVQLDNGALLWEASIAVPRGRSELERMVDIDADPVIMGDVLYVVSYRGRMVAMDLYSGRVLWEREMSSHAGLGADNRYVYVTDDQDHVWALDRFTGSAVWKQTKLENRQLTAPVSTGQYVIVGDVEGYLHWMRAEDGQFVGRHQTDKSRILAPPILAQDRLYVYNQSGRISVLAVP</sequence>
<keyword evidence="3 4" id="KW-0998">Cell outer membrane</keyword>
<keyword evidence="1 4" id="KW-0732">Signal</keyword>
<dbReference type="Pfam" id="PF13360">
    <property type="entry name" value="PQQ_2"/>
    <property type="match status" value="1"/>
</dbReference>
<evidence type="ECO:0000256" key="2">
    <source>
        <dbReference type="ARBA" id="ARBA00023136"/>
    </source>
</evidence>
<keyword evidence="7" id="KW-1185">Reference proteome</keyword>
<reference evidence="6 7" key="1">
    <citation type="submission" date="2016-12" db="EMBL/GenBank/DDBJ databases">
        <title>Thioflexothrix psekupsii D3 genome sequencing and assembly.</title>
        <authorList>
            <person name="Fomenkov A."/>
            <person name="Vincze T."/>
            <person name="Grabovich M."/>
            <person name="Anton B.P."/>
            <person name="Dubinina G."/>
            <person name="Orlova M."/>
            <person name="Belousova E."/>
            <person name="Roberts R.J."/>
        </authorList>
    </citation>
    <scope>NUCLEOTIDE SEQUENCE [LARGE SCALE GENOMIC DNA]</scope>
    <source>
        <strain evidence="6">D3</strain>
    </source>
</reference>
<dbReference type="SMART" id="SM00564">
    <property type="entry name" value="PQQ"/>
    <property type="match status" value="7"/>
</dbReference>
<proteinExistence type="inferred from homology"/>
<dbReference type="InterPro" id="IPR018391">
    <property type="entry name" value="PQQ_b-propeller_rpt"/>
</dbReference>
<dbReference type="RefSeq" id="WP_086487854.1">
    <property type="nucleotide sequence ID" value="NZ_MSLT01000012.1"/>
</dbReference>
<evidence type="ECO:0000256" key="4">
    <source>
        <dbReference type="HAMAP-Rule" id="MF_00923"/>
    </source>
</evidence>
<comment type="subcellular location">
    <subcellularLocation>
        <location evidence="4">Cell outer membrane</location>
        <topology evidence="4">Lipid-anchor</topology>
    </subcellularLocation>
</comment>
<name>A0A251X805_9GAMM</name>
<evidence type="ECO:0000256" key="1">
    <source>
        <dbReference type="ARBA" id="ARBA00022729"/>
    </source>
</evidence>